<dbReference type="GO" id="GO:0008721">
    <property type="term" value="F:D-serine ammonia-lyase activity"/>
    <property type="evidence" value="ECO:0007669"/>
    <property type="project" value="TreeGrafter"/>
</dbReference>
<dbReference type="RefSeq" id="WP_170273779.1">
    <property type="nucleotide sequence ID" value="NZ_BAAAKH010000007.1"/>
</dbReference>
<dbReference type="Proteomes" id="UP000549517">
    <property type="component" value="Unassembled WGS sequence"/>
</dbReference>
<dbReference type="PANTHER" id="PTHR28004:SF2">
    <property type="entry name" value="D-SERINE DEHYDRATASE"/>
    <property type="match status" value="1"/>
</dbReference>
<name>A0A849ANA8_9MICO</name>
<dbReference type="GO" id="GO:0036088">
    <property type="term" value="P:D-serine catabolic process"/>
    <property type="evidence" value="ECO:0007669"/>
    <property type="project" value="TreeGrafter"/>
</dbReference>
<reference evidence="2 3" key="1">
    <citation type="submission" date="2020-05" db="EMBL/GenBank/DDBJ databases">
        <title>MicrobeNet Type strains.</title>
        <authorList>
            <person name="Nicholson A.C."/>
        </authorList>
    </citation>
    <scope>NUCLEOTIDE SEQUENCE [LARGE SCALE GENOMIC DNA]</scope>
    <source>
        <strain evidence="2 3">CCUG 46604</strain>
    </source>
</reference>
<dbReference type="PANTHER" id="PTHR28004">
    <property type="entry name" value="ZGC:162816-RELATED"/>
    <property type="match status" value="1"/>
</dbReference>
<organism evidence="2 3">
    <name type="scientific">Brevibacterium luteolum</name>
    <dbReference type="NCBI Taxonomy" id="199591"/>
    <lineage>
        <taxon>Bacteria</taxon>
        <taxon>Bacillati</taxon>
        <taxon>Actinomycetota</taxon>
        <taxon>Actinomycetes</taxon>
        <taxon>Micrococcales</taxon>
        <taxon>Brevibacteriaceae</taxon>
        <taxon>Brevibacterium</taxon>
    </lineage>
</organism>
<evidence type="ECO:0000313" key="3">
    <source>
        <dbReference type="Proteomes" id="UP000549517"/>
    </source>
</evidence>
<gene>
    <name evidence="2" type="ORF">HLA91_04855</name>
</gene>
<comment type="caution">
    <text evidence="2">The sequence shown here is derived from an EMBL/GenBank/DDBJ whole genome shotgun (WGS) entry which is preliminary data.</text>
</comment>
<accession>A0A849ANA8</accession>
<evidence type="ECO:0000313" key="2">
    <source>
        <dbReference type="EMBL" id="NNG78708.1"/>
    </source>
</evidence>
<dbReference type="SUPFAM" id="SSF51419">
    <property type="entry name" value="PLP-binding barrel"/>
    <property type="match status" value="1"/>
</dbReference>
<sequence length="402" mass="42578">MVTPDLRRAVAGLNAPFGVIDRDAFDANAAAMTERAAGLPIRVASKSLRTPAAIERALELPGFAGVLAFSLPEALALHARGIRDIVVAYPSVDRAALAALTADPAAAAHITLMVDHPAQLDLIETAATAPEAVVRVCIDIDGSLRVAGLHIGARRSPLHEVREVLSLVGDITARHRLRLVGLMCYESQVAGVPNAGMNPRQAILRRLQARSIRELAERRTAIVTAVRGEAELEFVNGGGTGSLETSAAEGSLTEVAAGSGLFAPASFDRFAHFRHTPAAYFTAPVVRTPAPDWVTVAGGGWIASGAAGIDRLPAVAWPAGLAPSATEGMGEVQTPLTGRGTRQLRIGDHVFFRHAKAGELAEHLDFFHIVADGQLIETWETYRGLGWNFETGMSHPQHTPSR</sequence>
<dbReference type="InterPro" id="IPR029066">
    <property type="entry name" value="PLP-binding_barrel"/>
</dbReference>
<dbReference type="InterPro" id="IPR001608">
    <property type="entry name" value="Ala_racemase_N"/>
</dbReference>
<dbReference type="AlphaFoldDB" id="A0A849ANA8"/>
<dbReference type="EMBL" id="JABEMC010000002">
    <property type="protein sequence ID" value="NNG78708.1"/>
    <property type="molecule type" value="Genomic_DNA"/>
</dbReference>
<dbReference type="InterPro" id="IPR051466">
    <property type="entry name" value="D-amino_acid_metab_enzyme"/>
</dbReference>
<protein>
    <submittedName>
        <fullName evidence="2">Amino acid deaminase/aldolase</fullName>
    </submittedName>
</protein>
<dbReference type="Gene3D" id="3.20.20.10">
    <property type="entry name" value="Alanine racemase"/>
    <property type="match status" value="1"/>
</dbReference>
<dbReference type="Pfam" id="PF01168">
    <property type="entry name" value="Ala_racemase_N"/>
    <property type="match status" value="1"/>
</dbReference>
<feature type="domain" description="Alanine racemase N-terminal" evidence="1">
    <location>
        <begin position="20"/>
        <end position="204"/>
    </location>
</feature>
<evidence type="ECO:0000259" key="1">
    <source>
        <dbReference type="Pfam" id="PF01168"/>
    </source>
</evidence>
<proteinExistence type="predicted"/>